<comment type="caution">
    <text evidence="1">The sequence shown here is derived from an EMBL/GenBank/DDBJ whole genome shotgun (WGS) entry which is preliminary data.</text>
</comment>
<organism evidence="1 2">
    <name type="scientific">Marmota monax</name>
    <name type="common">Woodchuck</name>
    <dbReference type="NCBI Taxonomy" id="9995"/>
    <lineage>
        <taxon>Eukaryota</taxon>
        <taxon>Metazoa</taxon>
        <taxon>Chordata</taxon>
        <taxon>Craniata</taxon>
        <taxon>Vertebrata</taxon>
        <taxon>Euteleostomi</taxon>
        <taxon>Mammalia</taxon>
        <taxon>Eutheria</taxon>
        <taxon>Euarchontoglires</taxon>
        <taxon>Glires</taxon>
        <taxon>Rodentia</taxon>
        <taxon>Sciuromorpha</taxon>
        <taxon>Sciuridae</taxon>
        <taxon>Xerinae</taxon>
        <taxon>Marmotini</taxon>
        <taxon>Marmota</taxon>
    </lineage>
</organism>
<protein>
    <submittedName>
        <fullName evidence="1">Uncharacterized protein</fullName>
    </submittedName>
</protein>
<reference evidence="1" key="1">
    <citation type="submission" date="2019-04" db="EMBL/GenBank/DDBJ databases">
        <authorList>
            <person name="Alioto T."/>
            <person name="Alioto T."/>
        </authorList>
    </citation>
    <scope>NUCLEOTIDE SEQUENCE [LARGE SCALE GENOMIC DNA]</scope>
</reference>
<dbReference type="AlphaFoldDB" id="A0A5E4CWS3"/>
<sequence length="77" mass="8378">MGGVTEDPSLLMTWHSRDRESTCAEVLTVQAPFLRSSSLLLEKEKSAPDPFSILGLSSATEIEVREEEGKSPGSLQD</sequence>
<gene>
    <name evidence="1" type="ORF">MONAX_5E002763</name>
</gene>
<accession>A0A5E4CWS3</accession>
<name>A0A5E4CWS3_MARMO</name>
<dbReference type="Proteomes" id="UP000335636">
    <property type="component" value="Unassembled WGS sequence"/>
</dbReference>
<evidence type="ECO:0000313" key="2">
    <source>
        <dbReference type="Proteomes" id="UP000335636"/>
    </source>
</evidence>
<proteinExistence type="predicted"/>
<keyword evidence="2" id="KW-1185">Reference proteome</keyword>
<dbReference type="EMBL" id="CABDUW010002304">
    <property type="protein sequence ID" value="VTJ86253.1"/>
    <property type="molecule type" value="Genomic_DNA"/>
</dbReference>
<evidence type="ECO:0000313" key="1">
    <source>
        <dbReference type="EMBL" id="VTJ86253.1"/>
    </source>
</evidence>